<reference evidence="1" key="1">
    <citation type="submission" date="2020-11" db="EMBL/GenBank/DDBJ databases">
        <authorList>
            <person name="Tran Van P."/>
        </authorList>
    </citation>
    <scope>NUCLEOTIDE SEQUENCE</scope>
</reference>
<organism evidence="1">
    <name type="scientific">Timema californicum</name>
    <name type="common">California timema</name>
    <name type="synonym">Walking stick</name>
    <dbReference type="NCBI Taxonomy" id="61474"/>
    <lineage>
        <taxon>Eukaryota</taxon>
        <taxon>Metazoa</taxon>
        <taxon>Ecdysozoa</taxon>
        <taxon>Arthropoda</taxon>
        <taxon>Hexapoda</taxon>
        <taxon>Insecta</taxon>
        <taxon>Pterygota</taxon>
        <taxon>Neoptera</taxon>
        <taxon>Polyneoptera</taxon>
        <taxon>Phasmatodea</taxon>
        <taxon>Timematodea</taxon>
        <taxon>Timematoidea</taxon>
        <taxon>Timematidae</taxon>
        <taxon>Timema</taxon>
    </lineage>
</organism>
<gene>
    <name evidence="1" type="ORF">TCMB3V08_LOCUS11986</name>
</gene>
<protein>
    <submittedName>
        <fullName evidence="1">(California timema) hypothetical protein</fullName>
    </submittedName>
</protein>
<proteinExistence type="predicted"/>
<sequence length="155" mass="17546">MEDQQDEDTPKFHKTQIWPEISEDSGYKYKLSALLFIRSIQTHRKFLLASHIGKLDVECTNSEGHQGLVESFNDIIFIEESQGGVKSCSFVLVKCTVARTVTTRTPLPSLQRVLAFHRYSTTTPHLFAYCSTKDKPSSMFSKGRCRALSRNVGVL</sequence>
<dbReference type="AlphaFoldDB" id="A0A7R9PDR6"/>
<accession>A0A7R9PDR6</accession>
<name>A0A7R9PDR6_TIMCA</name>
<evidence type="ECO:0000313" key="1">
    <source>
        <dbReference type="EMBL" id="CAD7579452.1"/>
    </source>
</evidence>
<dbReference type="EMBL" id="OE191815">
    <property type="protein sequence ID" value="CAD7579452.1"/>
    <property type="molecule type" value="Genomic_DNA"/>
</dbReference>